<accession>T0ZX70</accession>
<dbReference type="AlphaFoldDB" id="T0ZX70"/>
<reference evidence="1" key="1">
    <citation type="submission" date="2013-08" db="EMBL/GenBank/DDBJ databases">
        <authorList>
            <person name="Mendez C."/>
            <person name="Richter M."/>
            <person name="Ferrer M."/>
            <person name="Sanchez J."/>
        </authorList>
    </citation>
    <scope>NUCLEOTIDE SEQUENCE</scope>
</reference>
<proteinExistence type="predicted"/>
<sequence>MQHGPNDVVGIINTGDIVFARQVPTSSIITYIDALHPGTSQSGFNTYGAPGDVLLYHPNGGGGTPIVHRALLYLEWNDTRQSFSAPSLAGLPCGSDRGAVYSYGTPALRPTASGPT</sequence>
<evidence type="ECO:0000313" key="1">
    <source>
        <dbReference type="EMBL" id="EQD49153.1"/>
    </source>
</evidence>
<reference evidence="1" key="2">
    <citation type="journal article" date="2014" name="ISME J.">
        <title>Microbial stratification in low pH oxic and suboxic macroscopic growths along an acid mine drainage.</title>
        <authorList>
            <person name="Mendez-Garcia C."/>
            <person name="Mesa V."/>
            <person name="Sprenger R.R."/>
            <person name="Richter M."/>
            <person name="Diez M.S."/>
            <person name="Solano J."/>
            <person name="Bargiela R."/>
            <person name="Golyshina O.V."/>
            <person name="Manteca A."/>
            <person name="Ramos J.L."/>
            <person name="Gallego J.R."/>
            <person name="Llorente I."/>
            <person name="Martins Dos Santos V.A."/>
            <person name="Jensen O.N."/>
            <person name="Pelaez A.I."/>
            <person name="Sanchez J."/>
            <person name="Ferrer M."/>
        </authorList>
    </citation>
    <scope>NUCLEOTIDE SEQUENCE</scope>
</reference>
<name>T0ZX70_9ZZZZ</name>
<comment type="caution">
    <text evidence="1">The sequence shown here is derived from an EMBL/GenBank/DDBJ whole genome shotgun (WGS) entry which is preliminary data.</text>
</comment>
<dbReference type="EMBL" id="AUZZ01005557">
    <property type="protein sequence ID" value="EQD49153.1"/>
    <property type="molecule type" value="Genomic_DNA"/>
</dbReference>
<gene>
    <name evidence="1" type="ORF">B2A_07739</name>
</gene>
<protein>
    <submittedName>
        <fullName evidence="1">Signal sequence processing protein</fullName>
    </submittedName>
</protein>
<organism evidence="1">
    <name type="scientific">mine drainage metagenome</name>
    <dbReference type="NCBI Taxonomy" id="410659"/>
    <lineage>
        <taxon>unclassified sequences</taxon>
        <taxon>metagenomes</taxon>
        <taxon>ecological metagenomes</taxon>
    </lineage>
</organism>